<name>A0A242A260_9ENTE</name>
<keyword evidence="1" id="KW-0472">Membrane</keyword>
<dbReference type="RefSeq" id="WP_179189942.1">
    <property type="nucleotide sequence ID" value="NZ_NGKU01000001.1"/>
</dbReference>
<organism evidence="2 3">
    <name type="scientific">Candidatus Enterococcus testudinis</name>
    <dbReference type="NCBI Taxonomy" id="1834191"/>
    <lineage>
        <taxon>Bacteria</taxon>
        <taxon>Bacillati</taxon>
        <taxon>Bacillota</taxon>
        <taxon>Bacilli</taxon>
        <taxon>Lactobacillales</taxon>
        <taxon>Enterococcaceae</taxon>
        <taxon>Enterococcus</taxon>
    </lineage>
</organism>
<keyword evidence="1" id="KW-1133">Transmembrane helix</keyword>
<dbReference type="EMBL" id="NGKU01000001">
    <property type="protein sequence ID" value="OTN75032.1"/>
    <property type="molecule type" value="Genomic_DNA"/>
</dbReference>
<evidence type="ECO:0000256" key="1">
    <source>
        <dbReference type="SAM" id="Phobius"/>
    </source>
</evidence>
<dbReference type="AlphaFoldDB" id="A0A242A260"/>
<keyword evidence="1" id="KW-0812">Transmembrane</keyword>
<reference evidence="2 3" key="1">
    <citation type="submission" date="2017-05" db="EMBL/GenBank/DDBJ databases">
        <title>The Genome Sequence of Enterococcus sp. 8G7_MSG3316.</title>
        <authorList>
            <consortium name="The Broad Institute Genomics Platform"/>
            <consortium name="The Broad Institute Genomic Center for Infectious Diseases"/>
            <person name="Earl A."/>
            <person name="Manson A."/>
            <person name="Schwartman J."/>
            <person name="Gilmore M."/>
            <person name="Abouelleil A."/>
            <person name="Cao P."/>
            <person name="Chapman S."/>
            <person name="Cusick C."/>
            <person name="Shea T."/>
            <person name="Young S."/>
            <person name="Neafsey D."/>
            <person name="Nusbaum C."/>
            <person name="Birren B."/>
        </authorList>
    </citation>
    <scope>NUCLEOTIDE SEQUENCE [LARGE SCALE GENOMIC DNA]</scope>
    <source>
        <strain evidence="2 3">8G7_MSG3316</strain>
    </source>
</reference>
<feature type="transmembrane region" description="Helical" evidence="1">
    <location>
        <begin position="12"/>
        <end position="35"/>
    </location>
</feature>
<proteinExistence type="predicted"/>
<accession>A0A242A260</accession>
<gene>
    <name evidence="2" type="ORF">A5886_000076</name>
</gene>
<protein>
    <submittedName>
        <fullName evidence="2">Uncharacterized protein</fullName>
    </submittedName>
</protein>
<evidence type="ECO:0000313" key="3">
    <source>
        <dbReference type="Proteomes" id="UP000195043"/>
    </source>
</evidence>
<comment type="caution">
    <text evidence="2">The sequence shown here is derived from an EMBL/GenBank/DDBJ whole genome shotgun (WGS) entry which is preliminary data.</text>
</comment>
<evidence type="ECO:0000313" key="2">
    <source>
        <dbReference type="EMBL" id="OTN75032.1"/>
    </source>
</evidence>
<dbReference type="Proteomes" id="UP000195043">
    <property type="component" value="Unassembled WGS sequence"/>
</dbReference>
<keyword evidence="3" id="KW-1185">Reference proteome</keyword>
<dbReference type="STRING" id="1834191.A5886_000076"/>
<sequence length="54" mass="6257">MITINKKFLVSVSLAFMFLGLVVGLIGFAMSGYSVQSYHLDERRWYQLVSFYTE</sequence>